<dbReference type="PROSITE" id="PS01108">
    <property type="entry name" value="RIBOSOMAL_L24"/>
    <property type="match status" value="1"/>
</dbReference>
<comment type="caution">
    <text evidence="8">The sequence shown here is derived from an EMBL/GenBank/DDBJ whole genome shotgun (WGS) entry which is preliminary data.</text>
</comment>
<evidence type="ECO:0000313" key="8">
    <source>
        <dbReference type="EMBL" id="NIR73858.1"/>
    </source>
</evidence>
<dbReference type="GO" id="GO:0003735">
    <property type="term" value="F:structural constituent of ribosome"/>
    <property type="evidence" value="ECO:0007669"/>
    <property type="project" value="InterPro"/>
</dbReference>
<evidence type="ECO:0000256" key="5">
    <source>
        <dbReference type="HAMAP-Rule" id="MF_01326"/>
    </source>
</evidence>
<dbReference type="SUPFAM" id="SSF50104">
    <property type="entry name" value="Translation proteins SH3-like domain"/>
    <property type="match status" value="1"/>
</dbReference>
<dbReference type="InterPro" id="IPR003256">
    <property type="entry name" value="Ribosomal_uL24"/>
</dbReference>
<dbReference type="InterPro" id="IPR014722">
    <property type="entry name" value="Rib_uL2_dom2"/>
</dbReference>
<dbReference type="GO" id="GO:0005840">
    <property type="term" value="C:ribosome"/>
    <property type="evidence" value="ECO:0007669"/>
    <property type="project" value="UniProtKB-KW"/>
</dbReference>
<proteinExistence type="inferred from homology"/>
<evidence type="ECO:0000256" key="4">
    <source>
        <dbReference type="ARBA" id="ARBA00035206"/>
    </source>
</evidence>
<keyword evidence="2 5" id="KW-0689">Ribosomal protein</keyword>
<organism evidence="8 9">
    <name type="scientific">Candidatus Kutchimonas denitrificans</name>
    <dbReference type="NCBI Taxonomy" id="3056748"/>
    <lineage>
        <taxon>Bacteria</taxon>
        <taxon>Pseudomonadati</taxon>
        <taxon>Gemmatimonadota</taxon>
        <taxon>Gemmatimonadia</taxon>
        <taxon>Candidatus Palauibacterales</taxon>
        <taxon>Candidatus Palauibacteraceae</taxon>
        <taxon>Candidatus Kutchimonas</taxon>
    </lineage>
</organism>
<dbReference type="CDD" id="cd06089">
    <property type="entry name" value="KOW_RPL26"/>
    <property type="match status" value="1"/>
</dbReference>
<keyword evidence="5" id="KW-0694">RNA-binding</keyword>
<dbReference type="Proteomes" id="UP000702544">
    <property type="component" value="Unassembled WGS sequence"/>
</dbReference>
<comment type="subunit">
    <text evidence="5">Part of the 50S ribosomal subunit.</text>
</comment>
<comment type="function">
    <text evidence="5">One of the proteins that surrounds the polypeptide exit tunnel on the outside of the subunit.</text>
</comment>
<dbReference type="HAMAP" id="MF_01326_B">
    <property type="entry name" value="Ribosomal_uL24_B"/>
    <property type="match status" value="1"/>
</dbReference>
<dbReference type="GO" id="GO:0006412">
    <property type="term" value="P:translation"/>
    <property type="evidence" value="ECO:0007669"/>
    <property type="project" value="UniProtKB-UniRule"/>
</dbReference>
<evidence type="ECO:0000256" key="2">
    <source>
        <dbReference type="ARBA" id="ARBA00022980"/>
    </source>
</evidence>
<comment type="function">
    <text evidence="5">One of two assembly initiator proteins, it binds directly to the 5'-end of the 23S rRNA, where it nucleates assembly of the 50S subunit.</text>
</comment>
<evidence type="ECO:0000256" key="1">
    <source>
        <dbReference type="ARBA" id="ARBA00010618"/>
    </source>
</evidence>
<dbReference type="InterPro" id="IPR057264">
    <property type="entry name" value="Ribosomal_uL24_C"/>
</dbReference>
<dbReference type="PANTHER" id="PTHR12903">
    <property type="entry name" value="MITOCHONDRIAL RIBOSOMAL PROTEIN L24"/>
    <property type="match status" value="1"/>
</dbReference>
<dbReference type="Gene3D" id="2.30.30.30">
    <property type="match status" value="1"/>
</dbReference>
<dbReference type="InterPro" id="IPR005824">
    <property type="entry name" value="KOW"/>
</dbReference>
<dbReference type="AlphaFoldDB" id="A0AAE4Z6E0"/>
<name>A0AAE4Z6E0_9BACT</name>
<protein>
    <recommendedName>
        <fullName evidence="4 5">Large ribosomal subunit protein uL24</fullName>
    </recommendedName>
</protein>
<sequence length="108" mass="12066">MHVRRGDQVAVIAGNYRGSRGRVLRVIPNENRVVVEGINMRTRHQRPSQANPEGGIVTFEAPIHASNVMLVCPHCDEPARARKRHDPDGTLERLCVRCETPIPVAEVK</sequence>
<dbReference type="Pfam" id="PF00467">
    <property type="entry name" value="KOW"/>
    <property type="match status" value="1"/>
</dbReference>
<feature type="domain" description="KOW" evidence="7">
    <location>
        <begin position="2"/>
        <end position="29"/>
    </location>
</feature>
<dbReference type="InterPro" id="IPR041988">
    <property type="entry name" value="Ribosomal_uL24_KOW"/>
</dbReference>
<dbReference type="InterPro" id="IPR008991">
    <property type="entry name" value="Translation_prot_SH3-like_sf"/>
</dbReference>
<evidence type="ECO:0000256" key="3">
    <source>
        <dbReference type="ARBA" id="ARBA00023274"/>
    </source>
</evidence>
<keyword evidence="3 5" id="KW-0687">Ribonucleoprotein</keyword>
<gene>
    <name evidence="5" type="primary">rplX</name>
    <name evidence="8" type="ORF">GWO12_01900</name>
</gene>
<dbReference type="EMBL" id="JAACAK010000017">
    <property type="protein sequence ID" value="NIR73858.1"/>
    <property type="molecule type" value="Genomic_DNA"/>
</dbReference>
<evidence type="ECO:0000259" key="7">
    <source>
        <dbReference type="SMART" id="SM00739"/>
    </source>
</evidence>
<dbReference type="Pfam" id="PF17136">
    <property type="entry name" value="ribosomal_L24"/>
    <property type="match status" value="1"/>
</dbReference>
<accession>A0AAE4Z6E0</accession>
<dbReference type="GO" id="GO:0019843">
    <property type="term" value="F:rRNA binding"/>
    <property type="evidence" value="ECO:0007669"/>
    <property type="project" value="UniProtKB-UniRule"/>
</dbReference>
<comment type="similarity">
    <text evidence="1 5 6">Belongs to the universal ribosomal protein uL24 family.</text>
</comment>
<reference evidence="8 9" key="1">
    <citation type="submission" date="2020-01" db="EMBL/GenBank/DDBJ databases">
        <title>Genomes assembled from Gulf of Kutch pelagic sediment metagenomes.</title>
        <authorList>
            <person name="Chandrashekar M."/>
            <person name="Mahajan M.S."/>
            <person name="Dave K.J."/>
            <person name="Vatsa P."/>
            <person name="Nathani N.M."/>
        </authorList>
    </citation>
    <scope>NUCLEOTIDE SEQUENCE [LARGE SCALE GENOMIC DNA]</scope>
    <source>
        <strain evidence="8">KS3-K002</strain>
    </source>
</reference>
<dbReference type="NCBIfam" id="TIGR01079">
    <property type="entry name" value="rplX_bact"/>
    <property type="match status" value="1"/>
</dbReference>
<dbReference type="InterPro" id="IPR005825">
    <property type="entry name" value="Ribosomal_uL24_CS"/>
</dbReference>
<keyword evidence="5" id="KW-0699">rRNA-binding</keyword>
<dbReference type="GO" id="GO:1990904">
    <property type="term" value="C:ribonucleoprotein complex"/>
    <property type="evidence" value="ECO:0007669"/>
    <property type="project" value="UniProtKB-KW"/>
</dbReference>
<evidence type="ECO:0000256" key="6">
    <source>
        <dbReference type="RuleBase" id="RU003477"/>
    </source>
</evidence>
<evidence type="ECO:0000313" key="9">
    <source>
        <dbReference type="Proteomes" id="UP000702544"/>
    </source>
</evidence>
<dbReference type="SMART" id="SM00739">
    <property type="entry name" value="KOW"/>
    <property type="match status" value="1"/>
</dbReference>